<dbReference type="KEGG" id="hsr:HSBAA_31610"/>
<reference evidence="1 2" key="1">
    <citation type="journal article" date="2019" name="Microbiol. Resour. Announc.">
        <title>Complete Genome Sequence of Halomonas sulfidaeris Strain Esulfide1 Isolated from a Metal Sulfide Rock at a Depth of 2,200 Meters, Obtained Using Nanopore Sequencing.</title>
        <authorList>
            <person name="Saito M."/>
            <person name="Nishigata A."/>
            <person name="Galipon J."/>
            <person name="Arakawa K."/>
        </authorList>
    </citation>
    <scope>NUCLEOTIDE SEQUENCE [LARGE SCALE GENOMIC DNA]</scope>
    <source>
        <strain evidence="1 2">ATCC BAA-803</strain>
    </source>
</reference>
<dbReference type="AlphaFoldDB" id="A0A455U7C3"/>
<protein>
    <submittedName>
        <fullName evidence="1">Uncharacterized protein</fullName>
    </submittedName>
</protein>
<proteinExistence type="predicted"/>
<dbReference type="EMBL" id="AP019514">
    <property type="protein sequence ID" value="BBI61855.1"/>
    <property type="molecule type" value="Genomic_DNA"/>
</dbReference>
<accession>A0A455U7C3</accession>
<gene>
    <name evidence="1" type="ORF">HSBAA_31610</name>
</gene>
<dbReference type="Proteomes" id="UP000320231">
    <property type="component" value="Chromosome"/>
</dbReference>
<evidence type="ECO:0000313" key="1">
    <source>
        <dbReference type="EMBL" id="BBI61855.1"/>
    </source>
</evidence>
<name>A0A455U7C3_9GAMM</name>
<sequence length="67" mass="7363">MAVLLKEMQADAPADSPLDQDINLLRQQVDVCKSRLQNLVSNADRRRMAEPEVLDAEVWLAGLSSAG</sequence>
<organism evidence="1 2">
    <name type="scientific">Vreelandella sulfidaeris</name>
    <dbReference type="NCBI Taxonomy" id="115553"/>
    <lineage>
        <taxon>Bacteria</taxon>
        <taxon>Pseudomonadati</taxon>
        <taxon>Pseudomonadota</taxon>
        <taxon>Gammaproteobacteria</taxon>
        <taxon>Oceanospirillales</taxon>
        <taxon>Halomonadaceae</taxon>
        <taxon>Vreelandella</taxon>
    </lineage>
</organism>
<evidence type="ECO:0000313" key="2">
    <source>
        <dbReference type="Proteomes" id="UP000320231"/>
    </source>
</evidence>